<organism evidence="7 8">
    <name type="scientific">Prymnesium parvum</name>
    <name type="common">Toxic golden alga</name>
    <dbReference type="NCBI Taxonomy" id="97485"/>
    <lineage>
        <taxon>Eukaryota</taxon>
        <taxon>Haptista</taxon>
        <taxon>Haptophyta</taxon>
        <taxon>Prymnesiophyceae</taxon>
        <taxon>Prymnesiales</taxon>
        <taxon>Prymnesiaceae</taxon>
        <taxon>Prymnesium</taxon>
    </lineage>
</organism>
<dbReference type="Pfam" id="PF07732">
    <property type="entry name" value="Cu-oxidase_3"/>
    <property type="match status" value="1"/>
</dbReference>
<keyword evidence="4" id="KW-0812">Transmembrane</keyword>
<dbReference type="Proteomes" id="UP001515480">
    <property type="component" value="Unassembled WGS sequence"/>
</dbReference>
<dbReference type="GO" id="GO:0005507">
    <property type="term" value="F:copper ion binding"/>
    <property type="evidence" value="ECO:0007669"/>
    <property type="project" value="InterPro"/>
</dbReference>
<dbReference type="EMBL" id="JBGBPQ010000003">
    <property type="protein sequence ID" value="KAL1526999.1"/>
    <property type="molecule type" value="Genomic_DNA"/>
</dbReference>
<evidence type="ECO:0000256" key="1">
    <source>
        <dbReference type="ARBA" id="ARBA00010609"/>
    </source>
</evidence>
<dbReference type="CDD" id="cd13853">
    <property type="entry name" value="CuRO_1_Tth-MCO_like"/>
    <property type="match status" value="1"/>
</dbReference>
<dbReference type="InterPro" id="IPR002355">
    <property type="entry name" value="Cu_oxidase_Cu_BS"/>
</dbReference>
<feature type="domain" description="Plastocyanin-like" evidence="6">
    <location>
        <begin position="31"/>
        <end position="155"/>
    </location>
</feature>
<dbReference type="InterPro" id="IPR011706">
    <property type="entry name" value="Cu-oxidase_C"/>
</dbReference>
<dbReference type="InterPro" id="IPR011707">
    <property type="entry name" value="Cu-oxidase-like_N"/>
</dbReference>
<reference evidence="7 8" key="1">
    <citation type="journal article" date="2024" name="Science">
        <title>Giant polyketide synthase enzymes in the biosynthesis of giant marine polyether toxins.</title>
        <authorList>
            <person name="Fallon T.R."/>
            <person name="Shende V.V."/>
            <person name="Wierzbicki I.H."/>
            <person name="Pendleton A.L."/>
            <person name="Watervoot N.F."/>
            <person name="Auber R.P."/>
            <person name="Gonzalez D.J."/>
            <person name="Wisecaver J.H."/>
            <person name="Moore B.S."/>
        </authorList>
    </citation>
    <scope>NUCLEOTIDE SEQUENCE [LARGE SCALE GENOMIC DNA]</scope>
    <source>
        <strain evidence="7 8">12B1</strain>
    </source>
</reference>
<comment type="caution">
    <text evidence="7">The sequence shown here is derived from an EMBL/GenBank/DDBJ whole genome shotgun (WGS) entry which is preliminary data.</text>
</comment>
<comment type="similarity">
    <text evidence="1">Belongs to the multicopper oxidase family.</text>
</comment>
<keyword evidence="8" id="KW-1185">Reference proteome</keyword>
<evidence type="ECO:0000256" key="3">
    <source>
        <dbReference type="ARBA" id="ARBA00023002"/>
    </source>
</evidence>
<dbReference type="PROSITE" id="PS00080">
    <property type="entry name" value="MULTICOPPER_OXIDASE2"/>
    <property type="match status" value="1"/>
</dbReference>
<evidence type="ECO:0000256" key="4">
    <source>
        <dbReference type="SAM" id="Phobius"/>
    </source>
</evidence>
<gene>
    <name evidence="7" type="ORF">AB1Y20_015687</name>
</gene>
<proteinExistence type="inferred from homology"/>
<keyword evidence="4" id="KW-1133">Transmembrane helix</keyword>
<dbReference type="InterPro" id="IPR045087">
    <property type="entry name" value="Cu-oxidase_fam"/>
</dbReference>
<dbReference type="Gene3D" id="2.60.40.420">
    <property type="entry name" value="Cupredoxins - blue copper proteins"/>
    <property type="match status" value="3"/>
</dbReference>
<protein>
    <recommendedName>
        <fullName evidence="9">Multicopper oxidase</fullName>
    </recommendedName>
</protein>
<dbReference type="Pfam" id="PF07731">
    <property type="entry name" value="Cu-oxidase_2"/>
    <property type="match status" value="1"/>
</dbReference>
<keyword evidence="2" id="KW-0479">Metal-binding</keyword>
<evidence type="ECO:0008006" key="9">
    <source>
        <dbReference type="Google" id="ProtNLM"/>
    </source>
</evidence>
<dbReference type="AlphaFoldDB" id="A0AB34JZ65"/>
<dbReference type="PANTHER" id="PTHR11709:SF518">
    <property type="entry name" value="MULTICOPPER OXIDASE"/>
    <property type="match status" value="1"/>
</dbReference>
<dbReference type="GO" id="GO:0016491">
    <property type="term" value="F:oxidoreductase activity"/>
    <property type="evidence" value="ECO:0007669"/>
    <property type="project" value="UniProtKB-KW"/>
</dbReference>
<evidence type="ECO:0000256" key="2">
    <source>
        <dbReference type="ARBA" id="ARBA00022723"/>
    </source>
</evidence>
<sequence length="585" mass="63069">MEFTQPAEVRSPVRLSAEAVLLPAALSRQFTSDSSRQQWTRGYNGGMPGPTIRVAPGEVLHVHLDNNLGVEGMPLGENGWHALNATNLHTHGLHTSPTGLGDDVHRSVPPGTSARFEFRVPPSHMGGTHFYHPHVHGGGTMQAGGGMVGMLIVDDLPGALPAEVAAAEERHLVLTYLRPGSLVRIAREYEASCGAGDGCRDPFWADVPLTDASAVLPLVNGMLTPTMRLDAATWYRLRLLFADSGGAVGAPHSFDFPGDDLRPSLDGCEVGLLAKDGVYLPRAPRPIRRGFMSAGSRADWLVRCPAGRHVLRDEGRGVDLALVLAAPPPSPAAVGEVLPFAVGRPCYLADLSDATVDAQHAMSLSPMSYTIAVDGQPARKYSGGHHTAFQLPVASVIELSVGGVSNHMYHVFHMHVNPFQLQEDVESEGYFRKGDWHDTLRVPSHGMMGMMGRRLGMMDGIMGHMMGGGGIPVRFQTDNFTGPVMVHCHYLSHQDRGMMAMGEIVGKEGSIFAGAEVLDPHCYRSATPTPWTRIDARELERDTGSSSWPSHDALLGLVLTVGFLVAAVAWSVKSIRQRRHRLLLA</sequence>
<accession>A0AB34JZ65</accession>
<name>A0AB34JZ65_PRYPA</name>
<keyword evidence="3" id="KW-0560">Oxidoreductase</keyword>
<evidence type="ECO:0000313" key="7">
    <source>
        <dbReference type="EMBL" id="KAL1526999.1"/>
    </source>
</evidence>
<dbReference type="InterPro" id="IPR008972">
    <property type="entry name" value="Cupredoxin"/>
</dbReference>
<feature type="transmembrane region" description="Helical" evidence="4">
    <location>
        <begin position="553"/>
        <end position="572"/>
    </location>
</feature>
<dbReference type="PANTHER" id="PTHR11709">
    <property type="entry name" value="MULTI-COPPER OXIDASE"/>
    <property type="match status" value="1"/>
</dbReference>
<keyword evidence="4" id="KW-0472">Membrane</keyword>
<evidence type="ECO:0000259" key="5">
    <source>
        <dbReference type="Pfam" id="PF07731"/>
    </source>
</evidence>
<dbReference type="SUPFAM" id="SSF49503">
    <property type="entry name" value="Cupredoxins"/>
    <property type="match status" value="3"/>
</dbReference>
<evidence type="ECO:0000313" key="8">
    <source>
        <dbReference type="Proteomes" id="UP001515480"/>
    </source>
</evidence>
<feature type="domain" description="Plastocyanin-like" evidence="5">
    <location>
        <begin position="467"/>
        <end position="500"/>
    </location>
</feature>
<evidence type="ECO:0000259" key="6">
    <source>
        <dbReference type="Pfam" id="PF07732"/>
    </source>
</evidence>